<dbReference type="AlphaFoldDB" id="A0A3P3XNR4"/>
<dbReference type="InterPro" id="IPR025164">
    <property type="entry name" value="Toastrack_DUF4097"/>
</dbReference>
<protein>
    <recommendedName>
        <fullName evidence="1">DUF4097 domain-containing protein</fullName>
    </recommendedName>
</protein>
<evidence type="ECO:0000313" key="2">
    <source>
        <dbReference type="EMBL" id="SLM17543.1"/>
    </source>
</evidence>
<name>A0A3P3XNR4_9SPIR</name>
<sequence>MRTEGVDIDFRFIEDVQSIENIRRIVLRVSEGDITVIKSHDVYLRYYIELEGVSGEIDAWSCKVRRAESIAILNVMGNDFVRISKCSVFIPSYISDIEVHSSRGSIQIRDMPSNVLAITERGNIGVTGAKFVEASSVSGSINIEGSEGCSVRSIDGVLRCSRISGSAQVEIQNGSAFIDQVEKNVAAVSEQGKINVRRVGGRIRLISSKGDIEFEVSGLFGGGEIQTYSGDISVQLEHSSVEFRAETLSGRIDTSHSVNTAGMGPQRCAFRTGDGARRLYVKSVLGDIEVN</sequence>
<organism evidence="2">
    <name type="scientific">uncultured spirochete</name>
    <dbReference type="NCBI Taxonomy" id="156406"/>
    <lineage>
        <taxon>Bacteria</taxon>
        <taxon>Pseudomonadati</taxon>
        <taxon>Spirochaetota</taxon>
        <taxon>Spirochaetia</taxon>
        <taxon>Spirochaetales</taxon>
        <taxon>environmental samples</taxon>
    </lineage>
</organism>
<proteinExistence type="predicted"/>
<gene>
    <name evidence="2" type="ORF">SPIRO4BDMA_40112</name>
</gene>
<feature type="domain" description="DUF4097" evidence="1">
    <location>
        <begin position="22"/>
        <end position="290"/>
    </location>
</feature>
<reference evidence="2" key="1">
    <citation type="submission" date="2017-02" db="EMBL/GenBank/DDBJ databases">
        <authorList>
            <person name="Regsiter A."/>
            <person name="William W."/>
        </authorList>
    </citation>
    <scope>NUCLEOTIDE SEQUENCE</scope>
    <source>
        <strain evidence="2">BdmA 4</strain>
    </source>
</reference>
<dbReference type="Pfam" id="PF13349">
    <property type="entry name" value="DUF4097"/>
    <property type="match status" value="1"/>
</dbReference>
<dbReference type="EMBL" id="FWDO01000004">
    <property type="protein sequence ID" value="SLM17543.1"/>
    <property type="molecule type" value="Genomic_DNA"/>
</dbReference>
<accession>A0A3P3XNR4</accession>
<evidence type="ECO:0000259" key="1">
    <source>
        <dbReference type="Pfam" id="PF13349"/>
    </source>
</evidence>